<dbReference type="Proteomes" id="UP000649617">
    <property type="component" value="Unassembled WGS sequence"/>
</dbReference>
<evidence type="ECO:0000313" key="1">
    <source>
        <dbReference type="EMBL" id="CAE7395331.1"/>
    </source>
</evidence>
<dbReference type="EMBL" id="CAJNIZ010017213">
    <property type="protein sequence ID" value="CAE7395331.1"/>
    <property type="molecule type" value="Genomic_DNA"/>
</dbReference>
<dbReference type="AlphaFoldDB" id="A0A812QN41"/>
<gene>
    <name evidence="1" type="ORF">SPIL2461_LOCUS9724</name>
</gene>
<protein>
    <recommendedName>
        <fullName evidence="3">PARP catalytic domain-containing protein</fullName>
    </recommendedName>
</protein>
<reference evidence="1" key="1">
    <citation type="submission" date="2021-02" db="EMBL/GenBank/DDBJ databases">
        <authorList>
            <person name="Dougan E. K."/>
            <person name="Rhodes N."/>
            <person name="Thang M."/>
            <person name="Chan C."/>
        </authorList>
    </citation>
    <scope>NUCLEOTIDE SEQUENCE</scope>
</reference>
<name>A0A812QN41_SYMPI</name>
<evidence type="ECO:0008006" key="3">
    <source>
        <dbReference type="Google" id="ProtNLM"/>
    </source>
</evidence>
<organism evidence="1 2">
    <name type="scientific">Symbiodinium pilosum</name>
    <name type="common">Dinoflagellate</name>
    <dbReference type="NCBI Taxonomy" id="2952"/>
    <lineage>
        <taxon>Eukaryota</taxon>
        <taxon>Sar</taxon>
        <taxon>Alveolata</taxon>
        <taxon>Dinophyceae</taxon>
        <taxon>Suessiales</taxon>
        <taxon>Symbiodiniaceae</taxon>
        <taxon>Symbiodinium</taxon>
    </lineage>
</organism>
<dbReference type="PANTHER" id="PTHR36542">
    <property type="entry name" value="GIG2-LIKE PROTEIN DRED-RELATED"/>
    <property type="match status" value="1"/>
</dbReference>
<sequence>MARDRSRSPRPEVYTMYHGTSREAAERIEREGFQPSETGMLGPGVYVSRDIEKAMKYGPVVLEVTVEVGRVKRIDRQGHPMQNSWAQAGYDTAWVPPRCGMVPSGKEEDCVLDPERITVVGRARG</sequence>
<comment type="caution">
    <text evidence="1">The sequence shown here is derived from an EMBL/GenBank/DDBJ whole genome shotgun (WGS) entry which is preliminary data.</text>
</comment>
<dbReference type="Gene3D" id="3.90.175.10">
    <property type="entry name" value="Diphtheria Toxin, domain 1"/>
    <property type="match status" value="1"/>
</dbReference>
<keyword evidence="2" id="KW-1185">Reference proteome</keyword>
<evidence type="ECO:0000313" key="2">
    <source>
        <dbReference type="Proteomes" id="UP000649617"/>
    </source>
</evidence>
<dbReference type="GO" id="GO:0005737">
    <property type="term" value="C:cytoplasm"/>
    <property type="evidence" value="ECO:0007669"/>
    <property type="project" value="TreeGrafter"/>
</dbReference>
<dbReference type="SUPFAM" id="SSF56399">
    <property type="entry name" value="ADP-ribosylation"/>
    <property type="match status" value="1"/>
</dbReference>
<dbReference type="OrthoDB" id="425894at2759"/>
<proteinExistence type="predicted"/>
<accession>A0A812QN41</accession>